<reference evidence="1 2" key="1">
    <citation type="submission" date="2019-02" db="EMBL/GenBank/DDBJ databases">
        <authorList>
            <consortium name="Pathogen Informatics"/>
        </authorList>
    </citation>
    <scope>NUCLEOTIDE SEQUENCE [LARGE SCALE GENOMIC DNA]</scope>
    <source>
        <strain evidence="1 2">3012STDY7089603</strain>
    </source>
</reference>
<evidence type="ECO:0000313" key="1">
    <source>
        <dbReference type="EMBL" id="VFB17202.1"/>
    </source>
</evidence>
<name>A0A8H2QYS6_9FIRM</name>
<dbReference type="AlphaFoldDB" id="A0A8H2QYS6"/>
<keyword evidence="2" id="KW-1185">Reference proteome</keyword>
<comment type="caution">
    <text evidence="1">The sequence shown here is derived from an EMBL/GenBank/DDBJ whole genome shotgun (WGS) entry which is preliminary data.</text>
</comment>
<dbReference type="RefSeq" id="WP_131749795.1">
    <property type="nucleotide sequence ID" value="NZ_CAACYI010000001.1"/>
</dbReference>
<dbReference type="EMBL" id="CAACYI010000001">
    <property type="protein sequence ID" value="VFB17202.1"/>
    <property type="molecule type" value="Genomic_DNA"/>
</dbReference>
<accession>A0A8H2QYS6</accession>
<protein>
    <submittedName>
        <fullName evidence="1">Uncharacterized protein</fullName>
    </submittedName>
</protein>
<organism evidence="1 2">
    <name type="scientific">Urinicoccus massiliensis</name>
    <dbReference type="NCBI Taxonomy" id="1723382"/>
    <lineage>
        <taxon>Bacteria</taxon>
        <taxon>Bacillati</taxon>
        <taxon>Bacillota</taxon>
        <taxon>Tissierellia</taxon>
        <taxon>Tissierellales</taxon>
        <taxon>Peptoniphilaceae</taxon>
        <taxon>Urinicoccus</taxon>
    </lineage>
</organism>
<dbReference type="Proteomes" id="UP000377798">
    <property type="component" value="Unassembled WGS sequence"/>
</dbReference>
<evidence type="ECO:0000313" key="2">
    <source>
        <dbReference type="Proteomes" id="UP000377798"/>
    </source>
</evidence>
<proteinExistence type="predicted"/>
<gene>
    <name evidence="1" type="ORF">NCTC13150_01788</name>
</gene>
<sequence length="129" mass="14472">MAVHDFKKLVSKYTAGTTLAIIEEPGHYDMDNGGAWVPGAQRLLILNLAAIVPMNQDDLKFDNGGTYSNDNRKLYCYEKLAKGTVIINCQVNGSIRDYKVLAEKDYSDYDEGLFIYILERGSRDDKDPA</sequence>